<accession>A0ABD3KPZ7</accession>
<comment type="caution">
    <text evidence="3">The sequence shown here is derived from an EMBL/GenBank/DDBJ whole genome shotgun (WGS) entry which is preliminary data.</text>
</comment>
<dbReference type="InterPro" id="IPR025520">
    <property type="entry name" value="DUF4408"/>
</dbReference>
<organism evidence="3 4">
    <name type="scientific">Eucalyptus globulus</name>
    <name type="common">Tasmanian blue gum</name>
    <dbReference type="NCBI Taxonomy" id="34317"/>
    <lineage>
        <taxon>Eukaryota</taxon>
        <taxon>Viridiplantae</taxon>
        <taxon>Streptophyta</taxon>
        <taxon>Embryophyta</taxon>
        <taxon>Tracheophyta</taxon>
        <taxon>Spermatophyta</taxon>
        <taxon>Magnoliopsida</taxon>
        <taxon>eudicotyledons</taxon>
        <taxon>Gunneridae</taxon>
        <taxon>Pentapetalae</taxon>
        <taxon>rosids</taxon>
        <taxon>malvids</taxon>
        <taxon>Myrtales</taxon>
        <taxon>Myrtaceae</taxon>
        <taxon>Myrtoideae</taxon>
        <taxon>Eucalypteae</taxon>
        <taxon>Eucalyptus</taxon>
    </lineage>
</organism>
<reference evidence="3 4" key="1">
    <citation type="submission" date="2024-11" db="EMBL/GenBank/DDBJ databases">
        <title>Chromosome-level genome assembly of Eucalyptus globulus Labill. provides insights into its genome evolution.</title>
        <authorList>
            <person name="Li X."/>
        </authorList>
    </citation>
    <scope>NUCLEOTIDE SEQUENCE [LARGE SCALE GENOMIC DNA]</scope>
    <source>
        <strain evidence="3">CL2024</strain>
        <tissue evidence="3">Fresh tender leaves</tissue>
    </source>
</reference>
<protein>
    <recommendedName>
        <fullName evidence="2">DUF4408 domain-containing protein</fullName>
    </recommendedName>
</protein>
<dbReference type="PANTHER" id="PTHR33098:SF109">
    <property type="entry name" value="OS07G0563400 PROTEIN"/>
    <property type="match status" value="1"/>
</dbReference>
<gene>
    <name evidence="3" type="ORF">ACJRO7_017390</name>
</gene>
<evidence type="ECO:0000256" key="1">
    <source>
        <dbReference type="SAM" id="Phobius"/>
    </source>
</evidence>
<evidence type="ECO:0000313" key="4">
    <source>
        <dbReference type="Proteomes" id="UP001634007"/>
    </source>
</evidence>
<keyword evidence="1" id="KW-0472">Membrane</keyword>
<evidence type="ECO:0000259" key="2">
    <source>
        <dbReference type="Pfam" id="PF14364"/>
    </source>
</evidence>
<sequence>MVVEMVSSSTLMASLKALLVSTGAVSITVALRTSVPSNSDRLAALLSWFRPPYLFVIVNGIIVSIAATSCWKIRKISSDRIEYFLDQLRSNQGCFHRPQPEAAAATRRIAVVEEIGVVEALAPAFNEFKDFEEKRVVVVEGNGAGFGGGDGYHGDCEGERKVAFGRSALAPRKQADSSEKALVSLRLVRRKAANSDRLQGGKTLRKPVKRSNESMENVMKAIVEAGGVKSTATWPVKADDTDCQISLLGSPPPSSMQKSATFRDRTNQLRKELSPDELNRRAEAFINKFNEEMRLQRQESSNQFKEMISHGT</sequence>
<name>A0ABD3KPZ7_EUCGL</name>
<evidence type="ECO:0000313" key="3">
    <source>
        <dbReference type="EMBL" id="KAL3741904.1"/>
    </source>
</evidence>
<dbReference type="Pfam" id="PF14364">
    <property type="entry name" value="DUF4408"/>
    <property type="match status" value="1"/>
</dbReference>
<proteinExistence type="predicted"/>
<dbReference type="Proteomes" id="UP001634007">
    <property type="component" value="Unassembled WGS sequence"/>
</dbReference>
<dbReference type="PANTHER" id="PTHR33098">
    <property type="entry name" value="COTTON FIBER (DUF761)"/>
    <property type="match status" value="1"/>
</dbReference>
<keyword evidence="1" id="KW-1133">Transmembrane helix</keyword>
<dbReference type="Pfam" id="PF05553">
    <property type="entry name" value="DUF761"/>
    <property type="match status" value="1"/>
</dbReference>
<feature type="domain" description="DUF4408" evidence="2">
    <location>
        <begin position="43"/>
        <end position="69"/>
    </location>
</feature>
<keyword evidence="4" id="KW-1185">Reference proteome</keyword>
<keyword evidence="1" id="KW-0812">Transmembrane</keyword>
<dbReference type="EMBL" id="JBJKBG010000004">
    <property type="protein sequence ID" value="KAL3741904.1"/>
    <property type="molecule type" value="Genomic_DNA"/>
</dbReference>
<dbReference type="InterPro" id="IPR008480">
    <property type="entry name" value="DUF761_pln"/>
</dbReference>
<feature type="transmembrane region" description="Helical" evidence="1">
    <location>
        <begin position="52"/>
        <end position="71"/>
    </location>
</feature>
<dbReference type="AlphaFoldDB" id="A0ABD3KPZ7"/>